<name>A0ABU7AKZ1_9TELE</name>
<reference evidence="2 3" key="1">
    <citation type="submission" date="2021-07" db="EMBL/GenBank/DDBJ databases">
        <authorList>
            <person name="Palmer J.M."/>
        </authorList>
    </citation>
    <scope>NUCLEOTIDE SEQUENCE [LARGE SCALE GENOMIC DNA]</scope>
    <source>
        <strain evidence="2 3">AT_MEX2019</strain>
        <tissue evidence="2">Muscle</tissue>
    </source>
</reference>
<evidence type="ECO:0000313" key="2">
    <source>
        <dbReference type="EMBL" id="MED6238683.1"/>
    </source>
</evidence>
<evidence type="ECO:0000313" key="3">
    <source>
        <dbReference type="Proteomes" id="UP001345963"/>
    </source>
</evidence>
<comment type="caution">
    <text evidence="2">The sequence shown here is derived from an EMBL/GenBank/DDBJ whole genome shotgun (WGS) entry which is preliminary data.</text>
</comment>
<keyword evidence="3" id="KW-1185">Reference proteome</keyword>
<protein>
    <submittedName>
        <fullName evidence="2">Uncharacterized protein</fullName>
    </submittedName>
</protein>
<dbReference type="Proteomes" id="UP001345963">
    <property type="component" value="Unassembled WGS sequence"/>
</dbReference>
<feature type="non-terminal residue" evidence="2">
    <location>
        <position position="54"/>
    </location>
</feature>
<accession>A0ABU7AKZ1</accession>
<feature type="region of interest" description="Disordered" evidence="1">
    <location>
        <begin position="1"/>
        <end position="20"/>
    </location>
</feature>
<organism evidence="2 3">
    <name type="scientific">Ataeniobius toweri</name>
    <dbReference type="NCBI Taxonomy" id="208326"/>
    <lineage>
        <taxon>Eukaryota</taxon>
        <taxon>Metazoa</taxon>
        <taxon>Chordata</taxon>
        <taxon>Craniata</taxon>
        <taxon>Vertebrata</taxon>
        <taxon>Euteleostomi</taxon>
        <taxon>Actinopterygii</taxon>
        <taxon>Neopterygii</taxon>
        <taxon>Teleostei</taxon>
        <taxon>Neoteleostei</taxon>
        <taxon>Acanthomorphata</taxon>
        <taxon>Ovalentaria</taxon>
        <taxon>Atherinomorphae</taxon>
        <taxon>Cyprinodontiformes</taxon>
        <taxon>Goodeidae</taxon>
        <taxon>Ataeniobius</taxon>
    </lineage>
</organism>
<proteinExistence type="predicted"/>
<sequence length="54" mass="6075">MKPVPKAWQPGPAVDPECNDNVCTTPHQAVGRQKMWRRVGETYSTGHRGRDSIQ</sequence>
<evidence type="ECO:0000256" key="1">
    <source>
        <dbReference type="SAM" id="MobiDB-lite"/>
    </source>
</evidence>
<dbReference type="EMBL" id="JAHUTI010020341">
    <property type="protein sequence ID" value="MED6238683.1"/>
    <property type="molecule type" value="Genomic_DNA"/>
</dbReference>
<gene>
    <name evidence="2" type="ORF">ATANTOWER_027484</name>
</gene>